<name>A0A3A9JWP6_9PROT</name>
<dbReference type="EMBL" id="RFLX01000011">
    <property type="protein sequence ID" value="RMI20497.1"/>
    <property type="molecule type" value="Genomic_DNA"/>
</dbReference>
<evidence type="ECO:0000313" key="5">
    <source>
        <dbReference type="Proteomes" id="UP000278036"/>
    </source>
</evidence>
<comment type="cofactor">
    <cofactor evidence="1">
        <name>Mg(2+)</name>
        <dbReference type="ChEBI" id="CHEBI:18420"/>
    </cofactor>
</comment>
<organism evidence="2 5">
    <name type="scientific">Teichococcus wenyumeiae</name>
    <dbReference type="NCBI Taxonomy" id="2478470"/>
    <lineage>
        <taxon>Bacteria</taxon>
        <taxon>Pseudomonadati</taxon>
        <taxon>Pseudomonadota</taxon>
        <taxon>Alphaproteobacteria</taxon>
        <taxon>Acetobacterales</taxon>
        <taxon>Roseomonadaceae</taxon>
        <taxon>Roseomonas</taxon>
    </lineage>
</organism>
<keyword evidence="1" id="KW-0479">Metal-binding</keyword>
<accession>A0A3A9JWP6</accession>
<dbReference type="OrthoDB" id="8717144at2"/>
<feature type="binding site" evidence="1">
    <location>
        <position position="112"/>
    </location>
    <ligand>
        <name>Mg(2+)</name>
        <dbReference type="ChEBI" id="CHEBI:18420"/>
    </ligand>
</feature>
<keyword evidence="4" id="KW-1185">Reference proteome</keyword>
<dbReference type="InParanoid" id="A0A3A9JWP6"/>
<dbReference type="PANTHER" id="PTHR33254:SF16">
    <property type="entry name" value="BLR3842 PROTEIN"/>
    <property type="match status" value="1"/>
</dbReference>
<evidence type="ECO:0000313" key="2">
    <source>
        <dbReference type="EMBL" id="RKK03469.1"/>
    </source>
</evidence>
<dbReference type="Pfam" id="PF03737">
    <property type="entry name" value="RraA-like"/>
    <property type="match status" value="1"/>
</dbReference>
<dbReference type="PANTHER" id="PTHR33254">
    <property type="entry name" value="4-HYDROXY-4-METHYL-2-OXOGLUTARATE ALDOLASE 3-RELATED"/>
    <property type="match status" value="1"/>
</dbReference>
<proteinExistence type="predicted"/>
<sequence length="211" mass="22537">MQERLFTALLSDVLDSLGHMNQALPSRIRPLDEGITMAGRARTALYLDVYEATPGENPYDLEIDLVDSLAPGEIPVFACGQSGRIAPWGELLSTAAQVRRSAGALMDGMVRDVRAIRAMGYPVFHGGIGPLDSKGRGKIVAVDVPVECGGVRVHPGDFVFGDADGVVVVPQAVEAAVAEGAEIKLRGEKETLRELRAGVPLRTVFEKYGIL</sequence>
<dbReference type="Proteomes" id="UP000278036">
    <property type="component" value="Unassembled WGS sequence"/>
</dbReference>
<dbReference type="InterPro" id="IPR036704">
    <property type="entry name" value="RraA/RraA-like_sf"/>
</dbReference>
<evidence type="ECO:0000256" key="1">
    <source>
        <dbReference type="PIRSR" id="PIRSR605493-1"/>
    </source>
</evidence>
<dbReference type="AlphaFoldDB" id="A0A3A9JWP6"/>
<protein>
    <submittedName>
        <fullName evidence="2">RraA family protein</fullName>
    </submittedName>
</protein>
<dbReference type="SUPFAM" id="SSF89562">
    <property type="entry name" value="RraA-like"/>
    <property type="match status" value="1"/>
</dbReference>
<comment type="caution">
    <text evidence="2">The sequence shown here is derived from an EMBL/GenBank/DDBJ whole genome shotgun (WGS) entry which is preliminary data.</text>
</comment>
<gene>
    <name evidence="2" type="ORF">D6Z83_14465</name>
    <name evidence="3" type="ORF">EBE87_15225</name>
</gene>
<evidence type="ECO:0000313" key="3">
    <source>
        <dbReference type="EMBL" id="RMI20497.1"/>
    </source>
</evidence>
<keyword evidence="1" id="KW-0460">Magnesium</keyword>
<evidence type="ECO:0000313" key="4">
    <source>
        <dbReference type="Proteomes" id="UP000274097"/>
    </source>
</evidence>
<dbReference type="GO" id="GO:0046872">
    <property type="term" value="F:metal ion binding"/>
    <property type="evidence" value="ECO:0007669"/>
    <property type="project" value="UniProtKB-KW"/>
</dbReference>
<dbReference type="Gene3D" id="3.50.30.40">
    <property type="entry name" value="Ribonuclease E inhibitor RraA/RraA-like"/>
    <property type="match status" value="1"/>
</dbReference>
<dbReference type="Proteomes" id="UP000274097">
    <property type="component" value="Unassembled WGS sequence"/>
</dbReference>
<dbReference type="FunCoup" id="A0A3A9JWP6">
    <property type="interactions" value="59"/>
</dbReference>
<feature type="binding site" evidence="1">
    <location>
        <position position="111"/>
    </location>
    <ligand>
        <name>substrate</name>
    </ligand>
</feature>
<dbReference type="CDD" id="cd16841">
    <property type="entry name" value="RraA_family"/>
    <property type="match status" value="1"/>
</dbReference>
<dbReference type="EMBL" id="RAQU01000085">
    <property type="protein sequence ID" value="RKK03469.1"/>
    <property type="molecule type" value="Genomic_DNA"/>
</dbReference>
<feature type="binding site" evidence="1">
    <location>
        <begin position="89"/>
        <end position="92"/>
    </location>
    <ligand>
        <name>substrate</name>
    </ligand>
</feature>
<reference evidence="2 5" key="1">
    <citation type="submission" date="2018-09" db="EMBL/GenBank/DDBJ databases">
        <title>Roseomonas sp. nov., isolated from feces of Tibetan antelopes in the Qinghai-Tibet plateau, China.</title>
        <authorList>
            <person name="Tian Z."/>
        </authorList>
    </citation>
    <scope>NUCLEOTIDE SEQUENCE [LARGE SCALE GENOMIC DNA]</scope>
    <source>
        <strain evidence="3 4">Z23</strain>
        <strain evidence="2 5">Z24</strain>
    </source>
</reference>
<dbReference type="InterPro" id="IPR005493">
    <property type="entry name" value="RraA/RraA-like"/>
</dbReference>